<evidence type="ECO:0000256" key="1">
    <source>
        <dbReference type="ARBA" id="ARBA00006484"/>
    </source>
</evidence>
<dbReference type="Pfam" id="PF00106">
    <property type="entry name" value="adh_short"/>
    <property type="match status" value="1"/>
</dbReference>
<name>A0A409VE20_9AGAR</name>
<dbReference type="SUPFAM" id="SSF51735">
    <property type="entry name" value="NAD(P)-binding Rossmann-fold domains"/>
    <property type="match status" value="1"/>
</dbReference>
<evidence type="ECO:0000313" key="4">
    <source>
        <dbReference type="EMBL" id="PPQ62827.1"/>
    </source>
</evidence>
<dbReference type="AlphaFoldDB" id="A0A409VE20"/>
<organism evidence="4 5">
    <name type="scientific">Panaeolus cyanescens</name>
    <dbReference type="NCBI Taxonomy" id="181874"/>
    <lineage>
        <taxon>Eukaryota</taxon>
        <taxon>Fungi</taxon>
        <taxon>Dikarya</taxon>
        <taxon>Basidiomycota</taxon>
        <taxon>Agaricomycotina</taxon>
        <taxon>Agaricomycetes</taxon>
        <taxon>Agaricomycetidae</taxon>
        <taxon>Agaricales</taxon>
        <taxon>Agaricineae</taxon>
        <taxon>Galeropsidaceae</taxon>
        <taxon>Panaeolus</taxon>
    </lineage>
</organism>
<dbReference type="InParanoid" id="A0A409VE20"/>
<dbReference type="OrthoDB" id="47007at2759"/>
<reference evidence="4 5" key="1">
    <citation type="journal article" date="2018" name="Evol. Lett.">
        <title>Horizontal gene cluster transfer increased hallucinogenic mushroom diversity.</title>
        <authorList>
            <person name="Reynolds H.T."/>
            <person name="Vijayakumar V."/>
            <person name="Gluck-Thaler E."/>
            <person name="Korotkin H.B."/>
            <person name="Matheny P.B."/>
            <person name="Slot J.C."/>
        </authorList>
    </citation>
    <scope>NUCLEOTIDE SEQUENCE [LARGE SCALE GENOMIC DNA]</scope>
    <source>
        <strain evidence="4 5">2629</strain>
    </source>
</reference>
<dbReference type="GO" id="GO:0006633">
    <property type="term" value="P:fatty acid biosynthetic process"/>
    <property type="evidence" value="ECO:0007669"/>
    <property type="project" value="TreeGrafter"/>
</dbReference>
<dbReference type="GO" id="GO:0048038">
    <property type="term" value="F:quinone binding"/>
    <property type="evidence" value="ECO:0007669"/>
    <property type="project" value="TreeGrafter"/>
</dbReference>
<dbReference type="PRINTS" id="PR00081">
    <property type="entry name" value="GDHRDH"/>
</dbReference>
<dbReference type="PANTHER" id="PTHR42760:SF83">
    <property type="entry name" value="(3R)-3-HYDROXYACYL-COA DEHYDROGENASE"/>
    <property type="match status" value="1"/>
</dbReference>
<evidence type="ECO:0000256" key="3">
    <source>
        <dbReference type="RuleBase" id="RU000363"/>
    </source>
</evidence>
<dbReference type="CDD" id="cd05233">
    <property type="entry name" value="SDR_c"/>
    <property type="match status" value="1"/>
</dbReference>
<dbReference type="InterPro" id="IPR002347">
    <property type="entry name" value="SDR_fam"/>
</dbReference>
<accession>A0A409VE20</accession>
<dbReference type="PRINTS" id="PR00080">
    <property type="entry name" value="SDRFAMILY"/>
</dbReference>
<dbReference type="FunCoup" id="A0A409VE20">
    <property type="interactions" value="18"/>
</dbReference>
<proteinExistence type="inferred from homology"/>
<dbReference type="Proteomes" id="UP000284842">
    <property type="component" value="Unassembled WGS sequence"/>
</dbReference>
<dbReference type="STRING" id="181874.A0A409VE20"/>
<dbReference type="GO" id="GO:0016616">
    <property type="term" value="F:oxidoreductase activity, acting on the CH-OH group of donors, NAD or NADP as acceptor"/>
    <property type="evidence" value="ECO:0007669"/>
    <property type="project" value="TreeGrafter"/>
</dbReference>
<dbReference type="FunFam" id="3.40.50.720:FF:000084">
    <property type="entry name" value="Short-chain dehydrogenase reductase"/>
    <property type="match status" value="1"/>
</dbReference>
<gene>
    <name evidence="4" type="ORF">CVT24_000521</name>
</gene>
<dbReference type="Pfam" id="PF13561">
    <property type="entry name" value="adh_short_C2"/>
    <property type="match status" value="1"/>
</dbReference>
<evidence type="ECO:0000313" key="5">
    <source>
        <dbReference type="Proteomes" id="UP000284842"/>
    </source>
</evidence>
<dbReference type="EMBL" id="NHTK01006137">
    <property type="protein sequence ID" value="PPQ62827.1"/>
    <property type="molecule type" value="Genomic_DNA"/>
</dbReference>
<dbReference type="PANTHER" id="PTHR42760">
    <property type="entry name" value="SHORT-CHAIN DEHYDROGENASES/REDUCTASES FAMILY MEMBER"/>
    <property type="match status" value="1"/>
</dbReference>
<sequence>MALTPNKIVCITGSSRGIGRACALEFAKQGAAGLILHYLGDPVTEEEVKSLKKEVEEQGVQAVIIPGDIAELETTKKIVRSGVQAFGRIDVLVSNVGICPFSDFLTMPIDIWERTRQVNLDGTFYIVQGQFNMKEQTPQGGSIITISSISGLLGGAQQWQVAYVLKRKVSTHMFIHSSHYGPTKAAITNLMQNVAVALGKYGIRANAVLPGTIATDINKEDLKNTEKRDYMVNRTLLGRLGAPDDIAGPVVFFASDLAKYVTGTSLIVDGGLFVNFQ</sequence>
<keyword evidence="5" id="KW-1185">Reference proteome</keyword>
<comment type="similarity">
    <text evidence="1 3">Belongs to the short-chain dehydrogenases/reductases (SDR) family.</text>
</comment>
<dbReference type="Gene3D" id="3.40.50.720">
    <property type="entry name" value="NAD(P)-binding Rossmann-like Domain"/>
    <property type="match status" value="1"/>
</dbReference>
<comment type="caution">
    <text evidence="4">The sequence shown here is derived from an EMBL/GenBank/DDBJ whole genome shotgun (WGS) entry which is preliminary data.</text>
</comment>
<keyword evidence="2" id="KW-0560">Oxidoreductase</keyword>
<evidence type="ECO:0000256" key="2">
    <source>
        <dbReference type="ARBA" id="ARBA00023002"/>
    </source>
</evidence>
<dbReference type="InterPro" id="IPR036291">
    <property type="entry name" value="NAD(P)-bd_dom_sf"/>
</dbReference>
<protein>
    <submittedName>
        <fullName evidence="4">Uncharacterized protein</fullName>
    </submittedName>
</protein>